<gene>
    <name evidence="1" type="ORF">TSAR_013952</name>
</gene>
<dbReference type="Proteomes" id="UP000215335">
    <property type="component" value="Unassembled WGS sequence"/>
</dbReference>
<reference evidence="1 2" key="1">
    <citation type="journal article" date="2017" name="Curr. Biol.">
        <title>The Evolution of Venom by Co-option of Single-Copy Genes.</title>
        <authorList>
            <person name="Martinson E.O."/>
            <person name="Mrinalini"/>
            <person name="Kelkar Y.D."/>
            <person name="Chang C.H."/>
            <person name="Werren J.H."/>
        </authorList>
    </citation>
    <scope>NUCLEOTIDE SEQUENCE [LARGE SCALE GENOMIC DNA]</scope>
    <source>
        <strain evidence="1 2">Alberta</strain>
        <tissue evidence="1">Whole body</tissue>
    </source>
</reference>
<comment type="caution">
    <text evidence="1">The sequence shown here is derived from an EMBL/GenBank/DDBJ whole genome shotgun (WGS) entry which is preliminary data.</text>
</comment>
<dbReference type="EMBL" id="NNAY01000488">
    <property type="protein sequence ID" value="OXU28045.1"/>
    <property type="molecule type" value="Genomic_DNA"/>
</dbReference>
<name>A0A232FBL1_9HYME</name>
<keyword evidence="2" id="KW-1185">Reference proteome</keyword>
<evidence type="ECO:0000313" key="2">
    <source>
        <dbReference type="Proteomes" id="UP000215335"/>
    </source>
</evidence>
<sequence length="88" mass="9897">MYVELGLNLAMYVELGLNLAVYNTNVPYFNSNFAVVHFFIAKLIFCNIGPNILETLPKDCITRFYNVARNLINTAASIQETATGLYNI</sequence>
<dbReference type="AlphaFoldDB" id="A0A232FBL1"/>
<protein>
    <submittedName>
        <fullName evidence="1">Uncharacterized protein</fullName>
    </submittedName>
</protein>
<organism evidence="1 2">
    <name type="scientific">Trichomalopsis sarcophagae</name>
    <dbReference type="NCBI Taxonomy" id="543379"/>
    <lineage>
        <taxon>Eukaryota</taxon>
        <taxon>Metazoa</taxon>
        <taxon>Ecdysozoa</taxon>
        <taxon>Arthropoda</taxon>
        <taxon>Hexapoda</taxon>
        <taxon>Insecta</taxon>
        <taxon>Pterygota</taxon>
        <taxon>Neoptera</taxon>
        <taxon>Endopterygota</taxon>
        <taxon>Hymenoptera</taxon>
        <taxon>Apocrita</taxon>
        <taxon>Proctotrupomorpha</taxon>
        <taxon>Chalcidoidea</taxon>
        <taxon>Pteromalidae</taxon>
        <taxon>Pteromalinae</taxon>
        <taxon>Trichomalopsis</taxon>
    </lineage>
</organism>
<evidence type="ECO:0000313" key="1">
    <source>
        <dbReference type="EMBL" id="OXU28045.1"/>
    </source>
</evidence>
<accession>A0A232FBL1</accession>
<proteinExistence type="predicted"/>